<dbReference type="Proteomes" id="UP001597357">
    <property type="component" value="Unassembled WGS sequence"/>
</dbReference>
<keyword evidence="10" id="KW-1185">Reference proteome</keyword>
<dbReference type="InterPro" id="IPR012340">
    <property type="entry name" value="NA-bd_OB-fold"/>
</dbReference>
<dbReference type="NCBIfam" id="TIGR00613">
    <property type="entry name" value="reco"/>
    <property type="match status" value="1"/>
</dbReference>
<comment type="similarity">
    <text evidence="1 7">Belongs to the RecO family.</text>
</comment>
<evidence type="ECO:0000256" key="3">
    <source>
        <dbReference type="ARBA" id="ARBA00022763"/>
    </source>
</evidence>
<dbReference type="PANTHER" id="PTHR33991">
    <property type="entry name" value="DNA REPAIR PROTEIN RECO"/>
    <property type="match status" value="1"/>
</dbReference>
<dbReference type="InterPro" id="IPR037278">
    <property type="entry name" value="ARFGAP/RecO"/>
</dbReference>
<dbReference type="InterPro" id="IPR022572">
    <property type="entry name" value="DNA_rep/recomb_RecO_N"/>
</dbReference>
<dbReference type="SUPFAM" id="SSF57863">
    <property type="entry name" value="ArfGap/RecO-like zinc finger"/>
    <property type="match status" value="1"/>
</dbReference>
<dbReference type="Pfam" id="PF11967">
    <property type="entry name" value="RecO_N"/>
    <property type="match status" value="1"/>
</dbReference>
<dbReference type="InterPro" id="IPR003717">
    <property type="entry name" value="RecO"/>
</dbReference>
<comment type="caution">
    <text evidence="9">The sequence shown here is derived from an EMBL/GenBank/DDBJ whole genome shotgun (WGS) entry which is preliminary data.</text>
</comment>
<keyword evidence="3 7" id="KW-0227">DNA damage</keyword>
<accession>A0ABW5SER7</accession>
<dbReference type="Gene3D" id="1.20.1440.120">
    <property type="entry name" value="Recombination protein O, C-terminal domain"/>
    <property type="match status" value="1"/>
</dbReference>
<evidence type="ECO:0000256" key="2">
    <source>
        <dbReference type="ARBA" id="ARBA00021310"/>
    </source>
</evidence>
<evidence type="ECO:0000313" key="9">
    <source>
        <dbReference type="EMBL" id="MFD2698232.1"/>
    </source>
</evidence>
<keyword evidence="4 7" id="KW-0233">DNA recombination</keyword>
<evidence type="ECO:0000256" key="6">
    <source>
        <dbReference type="ARBA" id="ARBA00033409"/>
    </source>
</evidence>
<evidence type="ECO:0000256" key="5">
    <source>
        <dbReference type="ARBA" id="ARBA00023204"/>
    </source>
</evidence>
<evidence type="ECO:0000313" key="10">
    <source>
        <dbReference type="Proteomes" id="UP001597357"/>
    </source>
</evidence>
<protein>
    <recommendedName>
        <fullName evidence="2 7">DNA repair protein RecO</fullName>
    </recommendedName>
    <alternativeName>
        <fullName evidence="6 7">Recombination protein O</fullName>
    </alternativeName>
</protein>
<evidence type="ECO:0000256" key="1">
    <source>
        <dbReference type="ARBA" id="ARBA00007452"/>
    </source>
</evidence>
<dbReference type="PANTHER" id="PTHR33991:SF1">
    <property type="entry name" value="DNA REPAIR PROTEIN RECO"/>
    <property type="match status" value="1"/>
</dbReference>
<dbReference type="EMBL" id="JBHULZ010000041">
    <property type="protein sequence ID" value="MFD2698232.1"/>
    <property type="molecule type" value="Genomic_DNA"/>
</dbReference>
<reference evidence="10" key="1">
    <citation type="journal article" date="2019" name="Int. J. Syst. Evol. Microbiol.">
        <title>The Global Catalogue of Microorganisms (GCM) 10K type strain sequencing project: providing services to taxonomists for standard genome sequencing and annotation.</title>
        <authorList>
            <consortium name="The Broad Institute Genomics Platform"/>
            <consortium name="The Broad Institute Genome Sequencing Center for Infectious Disease"/>
            <person name="Wu L."/>
            <person name="Ma J."/>
        </authorList>
    </citation>
    <scope>NUCLEOTIDE SEQUENCE [LARGE SCALE GENOMIC DNA]</scope>
    <source>
        <strain evidence="10">KCTC 42255</strain>
    </source>
</reference>
<sequence>MLIKTKLIVLHSLRFGEADLIVRCFTEGKGSLSFLLKGVLKSKKGKLKSSLFQPLHIIDAVIQYKEGRKLSYFREAKIDFPYKSIPTNIFKSSIALFLAELIGICIQEEEQNPSLYRFLEEQFIALDQSEQFANFHLKFMVDFTKYLGFLPHKGDDQQAYFNLEEGQFQATETNNYCLQNENTKLLQQLLQENKETTQQLNLNQNRRQEFIQMMLLYYQLHLSSFRKPKSLEVLNQLF</sequence>
<keyword evidence="5 7" id="KW-0234">DNA repair</keyword>
<dbReference type="SUPFAM" id="SSF50249">
    <property type="entry name" value="Nucleic acid-binding proteins"/>
    <property type="match status" value="1"/>
</dbReference>
<gene>
    <name evidence="7 9" type="primary">recO</name>
    <name evidence="9" type="ORF">ACFSQ0_09535</name>
</gene>
<evidence type="ECO:0000256" key="7">
    <source>
        <dbReference type="HAMAP-Rule" id="MF_00201"/>
    </source>
</evidence>
<proteinExistence type="inferred from homology"/>
<dbReference type="RefSeq" id="WP_379047463.1">
    <property type="nucleotide sequence ID" value="NZ_JBHULZ010000041.1"/>
</dbReference>
<evidence type="ECO:0000259" key="8">
    <source>
        <dbReference type="Pfam" id="PF11967"/>
    </source>
</evidence>
<organism evidence="9 10">
    <name type="scientific">Mesonia sediminis</name>
    <dbReference type="NCBI Taxonomy" id="1703946"/>
    <lineage>
        <taxon>Bacteria</taxon>
        <taxon>Pseudomonadati</taxon>
        <taxon>Bacteroidota</taxon>
        <taxon>Flavobacteriia</taxon>
        <taxon>Flavobacteriales</taxon>
        <taxon>Flavobacteriaceae</taxon>
        <taxon>Mesonia</taxon>
    </lineage>
</organism>
<dbReference type="InterPro" id="IPR042242">
    <property type="entry name" value="RecO_C"/>
</dbReference>
<name>A0ABW5SER7_9FLAO</name>
<feature type="domain" description="DNA replication/recombination mediator RecO N-terminal" evidence="8">
    <location>
        <begin position="1"/>
        <end position="78"/>
    </location>
</feature>
<dbReference type="Gene3D" id="2.40.50.140">
    <property type="entry name" value="Nucleic acid-binding proteins"/>
    <property type="match status" value="1"/>
</dbReference>
<evidence type="ECO:0000256" key="4">
    <source>
        <dbReference type="ARBA" id="ARBA00023172"/>
    </source>
</evidence>
<dbReference type="Pfam" id="PF02565">
    <property type="entry name" value="RecO_C"/>
    <property type="match status" value="1"/>
</dbReference>
<dbReference type="HAMAP" id="MF_00201">
    <property type="entry name" value="RecO"/>
    <property type="match status" value="1"/>
</dbReference>
<comment type="function">
    <text evidence="7">Involved in DNA repair and RecF pathway recombination.</text>
</comment>